<name>Q22BA3_TETTS</name>
<dbReference type="GeneID" id="7828392"/>
<sequence length="478" mass="55878">MSKIVVVPQMRTNRKKIISNGTKNLQLNEDMIGLYDISTHFNSNNLSTKTGIRSQGSSEEMDSWLEQNIHGNKAVVRQQRIQSVNQQNQQQYQVATQFKKHLNNNNNNMDYYSNARGSQSTKNSSFSFIFDDQSCFSNSKAETSRQMLSTEYKQKEQNGQNGSDAKLTKYENEFLDINSNNNTYLRSRVTSKEYSFPIILAKEKLEEGSKNQPYNKSKQFYDQTSSQPLNQANIQRDEVVYQSQPQIHQLIDKQQQNPQTQNGKQRANISSYQNKRIDYLEHNQIETNNNNNQSPKIEPQSSQKVVVEPNKNNRIRSQIYQKKRQQFENIFINEMQTQKKEFQNTNNFSIIDREAYIDGEQVKSNNTSPKSTQNKVQNTQQAFLKPTRAEVTNNNLQKKQTPTNIINSNKISQPYISNLPEQQTKSKDNQNAEISLSSTNTNQERFQFEQENFEEMHFFQVEFLQKCKSWMKQLENKF</sequence>
<protein>
    <submittedName>
        <fullName evidence="2">Uncharacterized protein</fullName>
    </submittedName>
</protein>
<proteinExistence type="predicted"/>
<dbReference type="AlphaFoldDB" id="Q22BA3"/>
<evidence type="ECO:0000256" key="1">
    <source>
        <dbReference type="SAM" id="MobiDB-lite"/>
    </source>
</evidence>
<evidence type="ECO:0000313" key="2">
    <source>
        <dbReference type="EMBL" id="EAR82550.3"/>
    </source>
</evidence>
<keyword evidence="3" id="KW-1185">Reference proteome</keyword>
<evidence type="ECO:0000313" key="3">
    <source>
        <dbReference type="Proteomes" id="UP000009168"/>
    </source>
</evidence>
<accession>Q22BA3</accession>
<dbReference type="HOGENOM" id="CLU_571762_0_0_1"/>
<feature type="compositionally biased region" description="Polar residues" evidence="1">
    <location>
        <begin position="210"/>
        <end position="228"/>
    </location>
</feature>
<dbReference type="EMBL" id="GG662465">
    <property type="protein sequence ID" value="EAR82550.3"/>
    <property type="molecule type" value="Genomic_DNA"/>
</dbReference>
<gene>
    <name evidence="2" type="ORF">TTHERM_01108520</name>
</gene>
<feature type="region of interest" description="Disordered" evidence="1">
    <location>
        <begin position="208"/>
        <end position="228"/>
    </location>
</feature>
<dbReference type="RefSeq" id="XP_001030213.3">
    <property type="nucleotide sequence ID" value="XM_001030213.4"/>
</dbReference>
<dbReference type="InParanoid" id="Q22BA3"/>
<dbReference type="KEGG" id="tet:TTHERM_01108520"/>
<organism evidence="2 3">
    <name type="scientific">Tetrahymena thermophila (strain SB210)</name>
    <dbReference type="NCBI Taxonomy" id="312017"/>
    <lineage>
        <taxon>Eukaryota</taxon>
        <taxon>Sar</taxon>
        <taxon>Alveolata</taxon>
        <taxon>Ciliophora</taxon>
        <taxon>Intramacronucleata</taxon>
        <taxon>Oligohymenophorea</taxon>
        <taxon>Hymenostomatida</taxon>
        <taxon>Tetrahymenina</taxon>
        <taxon>Tetrahymenidae</taxon>
        <taxon>Tetrahymena</taxon>
    </lineage>
</organism>
<reference evidence="3" key="1">
    <citation type="journal article" date="2006" name="PLoS Biol.">
        <title>Macronuclear genome sequence of the ciliate Tetrahymena thermophila, a model eukaryote.</title>
        <authorList>
            <person name="Eisen J.A."/>
            <person name="Coyne R.S."/>
            <person name="Wu M."/>
            <person name="Wu D."/>
            <person name="Thiagarajan M."/>
            <person name="Wortman J.R."/>
            <person name="Badger J.H."/>
            <person name="Ren Q."/>
            <person name="Amedeo P."/>
            <person name="Jones K.M."/>
            <person name="Tallon L.J."/>
            <person name="Delcher A.L."/>
            <person name="Salzberg S.L."/>
            <person name="Silva J.C."/>
            <person name="Haas B.J."/>
            <person name="Majoros W.H."/>
            <person name="Farzad M."/>
            <person name="Carlton J.M."/>
            <person name="Smith R.K. Jr."/>
            <person name="Garg J."/>
            <person name="Pearlman R.E."/>
            <person name="Karrer K.M."/>
            <person name="Sun L."/>
            <person name="Manning G."/>
            <person name="Elde N.C."/>
            <person name="Turkewitz A.P."/>
            <person name="Asai D.J."/>
            <person name="Wilkes D.E."/>
            <person name="Wang Y."/>
            <person name="Cai H."/>
            <person name="Collins K."/>
            <person name="Stewart B.A."/>
            <person name="Lee S.R."/>
            <person name="Wilamowska K."/>
            <person name="Weinberg Z."/>
            <person name="Ruzzo W.L."/>
            <person name="Wloga D."/>
            <person name="Gaertig J."/>
            <person name="Frankel J."/>
            <person name="Tsao C.-C."/>
            <person name="Gorovsky M.A."/>
            <person name="Keeling P.J."/>
            <person name="Waller R.F."/>
            <person name="Patron N.J."/>
            <person name="Cherry J.M."/>
            <person name="Stover N.A."/>
            <person name="Krieger C.J."/>
            <person name="del Toro C."/>
            <person name="Ryder H.F."/>
            <person name="Williamson S.C."/>
            <person name="Barbeau R.A."/>
            <person name="Hamilton E.P."/>
            <person name="Orias E."/>
        </authorList>
    </citation>
    <scope>NUCLEOTIDE SEQUENCE [LARGE SCALE GENOMIC DNA]</scope>
    <source>
        <strain evidence="3">SB210</strain>
    </source>
</reference>
<dbReference type="Proteomes" id="UP000009168">
    <property type="component" value="Unassembled WGS sequence"/>
</dbReference>